<feature type="transmembrane region" description="Helical" evidence="1">
    <location>
        <begin position="366"/>
        <end position="390"/>
    </location>
</feature>
<name>A0ABR0EDK8_ZASCE</name>
<feature type="domain" description="DUF6536" evidence="2">
    <location>
        <begin position="61"/>
        <end position="212"/>
    </location>
</feature>
<comment type="caution">
    <text evidence="3">The sequence shown here is derived from an EMBL/GenBank/DDBJ whole genome shotgun (WGS) entry which is preliminary data.</text>
</comment>
<keyword evidence="1" id="KW-0812">Transmembrane</keyword>
<keyword evidence="4" id="KW-1185">Reference proteome</keyword>
<accession>A0ABR0EDK8</accession>
<keyword evidence="1" id="KW-0472">Membrane</keyword>
<dbReference type="PANTHER" id="PTHR35395">
    <property type="entry name" value="DUF6536 DOMAIN-CONTAINING PROTEIN"/>
    <property type="match status" value="1"/>
</dbReference>
<evidence type="ECO:0000259" key="2">
    <source>
        <dbReference type="Pfam" id="PF20163"/>
    </source>
</evidence>
<keyword evidence="1" id="KW-1133">Transmembrane helix</keyword>
<feature type="transmembrane region" description="Helical" evidence="1">
    <location>
        <begin position="61"/>
        <end position="90"/>
    </location>
</feature>
<protein>
    <recommendedName>
        <fullName evidence="2">DUF6536 domain-containing protein</fullName>
    </recommendedName>
</protein>
<reference evidence="3 4" key="1">
    <citation type="journal article" date="2023" name="G3 (Bethesda)">
        <title>A chromosome-level genome assembly of Zasmidium syzygii isolated from banana leaves.</title>
        <authorList>
            <person name="van Westerhoven A.C."/>
            <person name="Mehrabi R."/>
            <person name="Talebi R."/>
            <person name="Steentjes M.B.F."/>
            <person name="Corcolon B."/>
            <person name="Chong P.A."/>
            <person name="Kema G.H.J."/>
            <person name="Seidl M.F."/>
        </authorList>
    </citation>
    <scope>NUCLEOTIDE SEQUENCE [LARGE SCALE GENOMIC DNA]</scope>
    <source>
        <strain evidence="3 4">P124</strain>
    </source>
</reference>
<feature type="transmembrane region" description="Helical" evidence="1">
    <location>
        <begin position="464"/>
        <end position="486"/>
    </location>
</feature>
<feature type="transmembrane region" description="Helical" evidence="1">
    <location>
        <begin position="520"/>
        <end position="541"/>
    </location>
</feature>
<dbReference type="Pfam" id="PF20163">
    <property type="entry name" value="DUF6536"/>
    <property type="match status" value="1"/>
</dbReference>
<evidence type="ECO:0000313" key="4">
    <source>
        <dbReference type="Proteomes" id="UP001305779"/>
    </source>
</evidence>
<organism evidence="3 4">
    <name type="scientific">Zasmidium cellare</name>
    <name type="common">Wine cellar mold</name>
    <name type="synonym">Racodium cellare</name>
    <dbReference type="NCBI Taxonomy" id="395010"/>
    <lineage>
        <taxon>Eukaryota</taxon>
        <taxon>Fungi</taxon>
        <taxon>Dikarya</taxon>
        <taxon>Ascomycota</taxon>
        <taxon>Pezizomycotina</taxon>
        <taxon>Dothideomycetes</taxon>
        <taxon>Dothideomycetidae</taxon>
        <taxon>Mycosphaerellales</taxon>
        <taxon>Mycosphaerellaceae</taxon>
        <taxon>Zasmidium</taxon>
    </lineage>
</organism>
<dbReference type="Proteomes" id="UP001305779">
    <property type="component" value="Unassembled WGS sequence"/>
</dbReference>
<evidence type="ECO:0000256" key="1">
    <source>
        <dbReference type="SAM" id="Phobius"/>
    </source>
</evidence>
<dbReference type="PANTHER" id="PTHR35395:SF1">
    <property type="entry name" value="DUF6536 DOMAIN-CONTAINING PROTEIN"/>
    <property type="match status" value="1"/>
</dbReference>
<feature type="transmembrane region" description="Helical" evidence="1">
    <location>
        <begin position="110"/>
        <end position="131"/>
    </location>
</feature>
<dbReference type="InterPro" id="IPR046623">
    <property type="entry name" value="DUF6536"/>
</dbReference>
<gene>
    <name evidence="3" type="ORF">PRZ48_009854</name>
</gene>
<evidence type="ECO:0000313" key="3">
    <source>
        <dbReference type="EMBL" id="KAK4499341.1"/>
    </source>
</evidence>
<feature type="transmembrane region" description="Helical" evidence="1">
    <location>
        <begin position="172"/>
        <end position="189"/>
    </location>
</feature>
<sequence length="658" mass="72881">MDLGLRSSAYERVDPESYDGREYEVELTEVHRASPDPSKELISRPSFASSSREKKRKLQGWHFGVSIAAWTASTVLLLNFIFTIVAAVQFGTDGGVGTAYDGSCEYVNRVTTWLHLVINGLSSILLSASNYTMQALSAPTRQEVDRAHSKGDWMDIGVASIRNLSRIKWHRVVAWCVLAVSSVPIHLLYNSAVFKSIDTNQYWVVVANPQWLKGGNYSTDIPWAGAPPEAYNISIPYGENYIDGLQSMWGNASKSWNATAYRNMSNAECIQTYGQNFVSGYNHVLAVTSEGGDFTNETLFYAEQSSGATFSNPNYMWICAADFNASASLTCDTKSVRANADDWIINGKKIDYCLSQLEPSHCRIGFSLQVLIAVIVCNALKTAAMFWTLYRQKDVTMVTIGDAISSYLDRPDETTKGRCLMSRKDIKDWKLQGTKDKPNTEPLPKTFFQDKAPMWFTAASWKRWITTFTLIAIAIIVSISLLALGVTGLSPTNAFSIGFGAIDSRALIETNLPQGGGGGLVAAILLANCPQAIVSFLYLLYNGLLTSMLLAKEWSQYALRRKPLRVTSPHGSQRSTHYLQLPLRYSFPLLLISSLLHWIISQSIFLAIIVQYNDGVAVNAAGLVPIGRVSEDDDDGGIALEDFLRAKQRIDDDNYEKH</sequence>
<proteinExistence type="predicted"/>
<feature type="transmembrane region" description="Helical" evidence="1">
    <location>
        <begin position="589"/>
        <end position="610"/>
    </location>
</feature>
<dbReference type="EMBL" id="JAXOVC010000007">
    <property type="protein sequence ID" value="KAK4499341.1"/>
    <property type="molecule type" value="Genomic_DNA"/>
</dbReference>